<dbReference type="EMBL" id="WSTB01000009">
    <property type="protein sequence ID" value="MWB95771.1"/>
    <property type="molecule type" value="Genomic_DNA"/>
</dbReference>
<feature type="signal peptide" evidence="12">
    <location>
        <begin position="1"/>
        <end position="20"/>
    </location>
</feature>
<feature type="domain" description="TonB-dependent receptor-like beta-barrel" evidence="13">
    <location>
        <begin position="432"/>
        <end position="889"/>
    </location>
</feature>
<feature type="domain" description="TonB-dependent receptor plug" evidence="14">
    <location>
        <begin position="286"/>
        <end position="361"/>
    </location>
</feature>
<evidence type="ECO:0000256" key="12">
    <source>
        <dbReference type="SAM" id="SignalP"/>
    </source>
</evidence>
<evidence type="ECO:0000256" key="6">
    <source>
        <dbReference type="ARBA" id="ARBA00023077"/>
    </source>
</evidence>
<accession>A0A6I4NNW4</accession>
<dbReference type="SUPFAM" id="SSF49464">
    <property type="entry name" value="Carboxypeptidase regulatory domain-like"/>
    <property type="match status" value="1"/>
</dbReference>
<reference evidence="15 16" key="1">
    <citation type="submission" date="2019-12" db="EMBL/GenBank/DDBJ databases">
        <authorList>
            <person name="Kim Y.S."/>
        </authorList>
    </citation>
    <scope>NUCLEOTIDE SEQUENCE [LARGE SCALE GENOMIC DNA]</scope>
    <source>
        <strain evidence="15 16">GA093</strain>
    </source>
</reference>
<gene>
    <name evidence="15" type="ORF">GON26_15490</name>
</gene>
<keyword evidence="3 10" id="KW-1134">Transmembrane beta strand</keyword>
<keyword evidence="9 10" id="KW-0998">Cell outer membrane</keyword>
<evidence type="ECO:0000313" key="16">
    <source>
        <dbReference type="Proteomes" id="UP000471501"/>
    </source>
</evidence>
<keyword evidence="7 10" id="KW-0472">Membrane</keyword>
<dbReference type="Pfam" id="PF00593">
    <property type="entry name" value="TonB_dep_Rec_b-barrel"/>
    <property type="match status" value="1"/>
</dbReference>
<comment type="caution">
    <text evidence="15">The sequence shown here is derived from an EMBL/GenBank/DDBJ whole genome shotgun (WGS) entry which is preliminary data.</text>
</comment>
<dbReference type="InterPro" id="IPR039426">
    <property type="entry name" value="TonB-dep_rcpt-like"/>
</dbReference>
<dbReference type="InterPro" id="IPR000531">
    <property type="entry name" value="Beta-barrel_TonB"/>
</dbReference>
<dbReference type="Gene3D" id="2.40.170.20">
    <property type="entry name" value="TonB-dependent receptor, beta-barrel domain"/>
    <property type="match status" value="1"/>
</dbReference>
<dbReference type="InterPro" id="IPR012910">
    <property type="entry name" value="Plug_dom"/>
</dbReference>
<dbReference type="Proteomes" id="UP000471501">
    <property type="component" value="Unassembled WGS sequence"/>
</dbReference>
<keyword evidence="4 10" id="KW-0812">Transmembrane</keyword>
<dbReference type="Pfam" id="PF13715">
    <property type="entry name" value="CarbopepD_reg_2"/>
    <property type="match status" value="1"/>
</dbReference>
<evidence type="ECO:0000313" key="15">
    <source>
        <dbReference type="EMBL" id="MWB95771.1"/>
    </source>
</evidence>
<organism evidence="15 16">
    <name type="scientific">Flavobacterium hydrocarbonoxydans</name>
    <dbReference type="NCBI Taxonomy" id="2683249"/>
    <lineage>
        <taxon>Bacteria</taxon>
        <taxon>Pseudomonadati</taxon>
        <taxon>Bacteroidota</taxon>
        <taxon>Flavobacteriia</taxon>
        <taxon>Flavobacteriales</taxon>
        <taxon>Flavobacteriaceae</taxon>
        <taxon>Flavobacterium</taxon>
    </lineage>
</organism>
<name>A0A6I4NNW4_9FLAO</name>
<keyword evidence="2 10" id="KW-0813">Transport</keyword>
<dbReference type="Pfam" id="PF07715">
    <property type="entry name" value="Plug"/>
    <property type="match status" value="1"/>
</dbReference>
<evidence type="ECO:0000256" key="9">
    <source>
        <dbReference type="ARBA" id="ARBA00023237"/>
    </source>
</evidence>
<evidence type="ECO:0000256" key="7">
    <source>
        <dbReference type="ARBA" id="ARBA00023136"/>
    </source>
</evidence>
<keyword evidence="6 11" id="KW-0798">TonB box</keyword>
<evidence type="ECO:0000259" key="13">
    <source>
        <dbReference type="Pfam" id="PF00593"/>
    </source>
</evidence>
<dbReference type="InterPro" id="IPR036942">
    <property type="entry name" value="Beta-barrel_TonB_sf"/>
</dbReference>
<dbReference type="GO" id="GO:0044718">
    <property type="term" value="P:siderophore transmembrane transport"/>
    <property type="evidence" value="ECO:0007669"/>
    <property type="project" value="TreeGrafter"/>
</dbReference>
<evidence type="ECO:0000259" key="14">
    <source>
        <dbReference type="Pfam" id="PF07715"/>
    </source>
</evidence>
<dbReference type="Gene3D" id="2.60.40.1120">
    <property type="entry name" value="Carboxypeptidase-like, regulatory domain"/>
    <property type="match status" value="1"/>
</dbReference>
<comment type="subcellular location">
    <subcellularLocation>
        <location evidence="1 10">Cell outer membrane</location>
        <topology evidence="1 10">Multi-pass membrane protein</topology>
    </subcellularLocation>
</comment>
<comment type="similarity">
    <text evidence="10 11">Belongs to the TonB-dependent receptor family.</text>
</comment>
<dbReference type="InterPro" id="IPR008969">
    <property type="entry name" value="CarboxyPept-like_regulatory"/>
</dbReference>
<keyword evidence="8 15" id="KW-0675">Receptor</keyword>
<evidence type="ECO:0000256" key="4">
    <source>
        <dbReference type="ARBA" id="ARBA00022692"/>
    </source>
</evidence>
<sequence>MKKIILALILLLLSSHFTFAQDSKEKISIEFKNATLLSVIKDIETKSSHKFYFDPTWINAHKNLISGNYSNITLDELLDKVLNKTDLNFIILNKKVVLTLNSTIHTDLPANYFADAPPETQNNGSQNSSENPVFYQQYDSLNSYSVTKKASVIFIGKENKEAVKKNYTVSGYIKNEETGKPEANIFIKVKNKNISTSTDPDGLYTLQLPRGINVIEIKSLSHKDVTKTLMVYDDGSFDVNINEKSNQLDEVVIKKKGQRTTETVISGLVSIDIEGIKNIPLILGERDILKVATTFPGIKTTGEGSAGFNVRGGKEDQNLILLDNAVLYNPQHFLGFFSAINPYTAKKADIYKGSIPADFGGRLSSVFDITTKNGNPEKFSGEGAVGPVTSNLSFGLPIQKGKSSVLFGARATYSDWILKSLDDENLKNSEAGFYDGILKYNNAINKNNNLEATLYYSHDRFSISSDSLYKYSNRLASVKWDHTFNEKNKGALIFTNSEYKFNIDYDSDDINSFDFGYKIDESQLQLKMNYLLNKKHTISYGIASKLYNISPGYQHPTNPEATLVATDIAKEKALESALYLSDSYKLSDKLLIDLGLRYSYFASLGEANVNIYEDGLPLNDATIIDTKQYKNNEVVKTYGGIEPRLAARYFFAEDFSIKAGYDMTRQYIHLLSNNVTQSPTDTWKLSDTNVRPQSAQQISLGLYKNLNDDEYEISLEGYYKKSKNILDYKVGAQLLLNENVETELLQGEGKAYGIELLLKKQIGKLNGWIGYTYSRSLIKLNGEFSEEKVNEGKYFASNFDKPHDLSAVLNYKFTKRYSLSTNFLYQTGRPITFPIGTYNYGGAEYTLYSDRNKYRIPDYVRLDIGINIEGNHKIKKLAHSFWNISVYNVLGRNNPYSIFFVTDQSGKIKGQKTSIFSIPVPSITYNFKF</sequence>
<dbReference type="PANTHER" id="PTHR30069">
    <property type="entry name" value="TONB-DEPENDENT OUTER MEMBRANE RECEPTOR"/>
    <property type="match status" value="1"/>
</dbReference>
<protein>
    <submittedName>
        <fullName evidence="15">TonB-dependent receptor plug domain-containing protein</fullName>
    </submittedName>
</protein>
<evidence type="ECO:0000256" key="11">
    <source>
        <dbReference type="RuleBase" id="RU003357"/>
    </source>
</evidence>
<evidence type="ECO:0000256" key="10">
    <source>
        <dbReference type="PROSITE-ProRule" id="PRU01360"/>
    </source>
</evidence>
<dbReference type="InterPro" id="IPR037066">
    <property type="entry name" value="Plug_dom_sf"/>
</dbReference>
<dbReference type="AlphaFoldDB" id="A0A6I4NNW4"/>
<dbReference type="PANTHER" id="PTHR30069:SF29">
    <property type="entry name" value="HEMOGLOBIN AND HEMOGLOBIN-HAPTOGLOBIN-BINDING PROTEIN 1-RELATED"/>
    <property type="match status" value="1"/>
</dbReference>
<dbReference type="GO" id="GO:0009279">
    <property type="term" value="C:cell outer membrane"/>
    <property type="evidence" value="ECO:0007669"/>
    <property type="project" value="UniProtKB-SubCell"/>
</dbReference>
<proteinExistence type="inferred from homology"/>
<evidence type="ECO:0000256" key="5">
    <source>
        <dbReference type="ARBA" id="ARBA00022729"/>
    </source>
</evidence>
<evidence type="ECO:0000256" key="2">
    <source>
        <dbReference type="ARBA" id="ARBA00022448"/>
    </source>
</evidence>
<dbReference type="GO" id="GO:0015344">
    <property type="term" value="F:siderophore uptake transmembrane transporter activity"/>
    <property type="evidence" value="ECO:0007669"/>
    <property type="project" value="TreeGrafter"/>
</dbReference>
<dbReference type="RefSeq" id="WP_160375686.1">
    <property type="nucleotide sequence ID" value="NZ_WSTB01000009.1"/>
</dbReference>
<dbReference type="Gene3D" id="2.170.130.10">
    <property type="entry name" value="TonB-dependent receptor, plug domain"/>
    <property type="match status" value="1"/>
</dbReference>
<evidence type="ECO:0000256" key="8">
    <source>
        <dbReference type="ARBA" id="ARBA00023170"/>
    </source>
</evidence>
<keyword evidence="5 12" id="KW-0732">Signal</keyword>
<evidence type="ECO:0000256" key="1">
    <source>
        <dbReference type="ARBA" id="ARBA00004571"/>
    </source>
</evidence>
<feature type="chain" id="PRO_5026039462" evidence="12">
    <location>
        <begin position="21"/>
        <end position="929"/>
    </location>
</feature>
<keyword evidence="16" id="KW-1185">Reference proteome</keyword>
<dbReference type="SUPFAM" id="SSF56935">
    <property type="entry name" value="Porins"/>
    <property type="match status" value="1"/>
</dbReference>
<dbReference type="PROSITE" id="PS52016">
    <property type="entry name" value="TONB_DEPENDENT_REC_3"/>
    <property type="match status" value="1"/>
</dbReference>
<evidence type="ECO:0000256" key="3">
    <source>
        <dbReference type="ARBA" id="ARBA00022452"/>
    </source>
</evidence>